<dbReference type="AlphaFoldDB" id="A0A392UXI2"/>
<organism evidence="2 3">
    <name type="scientific">Trifolium medium</name>
    <dbReference type="NCBI Taxonomy" id="97028"/>
    <lineage>
        <taxon>Eukaryota</taxon>
        <taxon>Viridiplantae</taxon>
        <taxon>Streptophyta</taxon>
        <taxon>Embryophyta</taxon>
        <taxon>Tracheophyta</taxon>
        <taxon>Spermatophyta</taxon>
        <taxon>Magnoliopsida</taxon>
        <taxon>eudicotyledons</taxon>
        <taxon>Gunneridae</taxon>
        <taxon>Pentapetalae</taxon>
        <taxon>rosids</taxon>
        <taxon>fabids</taxon>
        <taxon>Fabales</taxon>
        <taxon>Fabaceae</taxon>
        <taxon>Papilionoideae</taxon>
        <taxon>50 kb inversion clade</taxon>
        <taxon>NPAAA clade</taxon>
        <taxon>Hologalegina</taxon>
        <taxon>IRL clade</taxon>
        <taxon>Trifolieae</taxon>
        <taxon>Trifolium</taxon>
    </lineage>
</organism>
<keyword evidence="3" id="KW-1185">Reference proteome</keyword>
<proteinExistence type="predicted"/>
<dbReference type="Proteomes" id="UP000265520">
    <property type="component" value="Unassembled WGS sequence"/>
</dbReference>
<name>A0A392UXI2_9FABA</name>
<feature type="non-terminal residue" evidence="2">
    <location>
        <position position="52"/>
    </location>
</feature>
<evidence type="ECO:0000256" key="1">
    <source>
        <dbReference type="SAM" id="MobiDB-lite"/>
    </source>
</evidence>
<evidence type="ECO:0000313" key="2">
    <source>
        <dbReference type="EMBL" id="MCI79709.1"/>
    </source>
</evidence>
<evidence type="ECO:0000313" key="3">
    <source>
        <dbReference type="Proteomes" id="UP000265520"/>
    </source>
</evidence>
<dbReference type="EMBL" id="LXQA010979736">
    <property type="protein sequence ID" value="MCI79709.1"/>
    <property type="molecule type" value="Genomic_DNA"/>
</dbReference>
<sequence>MARGANTASASSNGDLITDQSSPTMVNNLLHLEYMHYITDYSIIFFFLVHRA</sequence>
<feature type="region of interest" description="Disordered" evidence="1">
    <location>
        <begin position="1"/>
        <end position="21"/>
    </location>
</feature>
<gene>
    <name evidence="2" type="ORF">A2U01_0100980</name>
</gene>
<comment type="caution">
    <text evidence="2">The sequence shown here is derived from an EMBL/GenBank/DDBJ whole genome shotgun (WGS) entry which is preliminary data.</text>
</comment>
<protein>
    <submittedName>
        <fullName evidence="2">Uncharacterized protein</fullName>
    </submittedName>
</protein>
<accession>A0A392UXI2</accession>
<reference evidence="2 3" key="1">
    <citation type="journal article" date="2018" name="Front. Plant Sci.">
        <title>Red Clover (Trifolium pratense) and Zigzag Clover (T. medium) - A Picture of Genomic Similarities and Differences.</title>
        <authorList>
            <person name="Dluhosova J."/>
            <person name="Istvanek J."/>
            <person name="Nedelnik J."/>
            <person name="Repkova J."/>
        </authorList>
    </citation>
    <scope>NUCLEOTIDE SEQUENCE [LARGE SCALE GENOMIC DNA]</scope>
    <source>
        <strain evidence="3">cv. 10/8</strain>
        <tissue evidence="2">Leaf</tissue>
    </source>
</reference>